<evidence type="ECO:0000256" key="1">
    <source>
        <dbReference type="ARBA" id="ARBA00023002"/>
    </source>
</evidence>
<evidence type="ECO:0000259" key="2">
    <source>
        <dbReference type="Pfam" id="PF01494"/>
    </source>
</evidence>
<dbReference type="InterPro" id="IPR050631">
    <property type="entry name" value="PheA/TfdB_FAD_monoxygenase"/>
</dbReference>
<organism evidence="3 4">
    <name type="scientific">Actinomycetospora corticicola</name>
    <dbReference type="NCBI Taxonomy" id="663602"/>
    <lineage>
        <taxon>Bacteria</taxon>
        <taxon>Bacillati</taxon>
        <taxon>Actinomycetota</taxon>
        <taxon>Actinomycetes</taxon>
        <taxon>Pseudonocardiales</taxon>
        <taxon>Pseudonocardiaceae</taxon>
        <taxon>Actinomycetospora</taxon>
    </lineage>
</organism>
<proteinExistence type="predicted"/>
<sequence>MGTRVVVVGGGPGGVLLTYLLARGGVEVTLLEARHDFARRFRGDTLAPGVLEYLDDLGLASDLLAEVPHTRSDAFRWHTPERTYRLVDYRGASKRFPFYALIPQARFLPWLAERATGFGATVRMGARFSDLLRDGERVSGVRYTVDGEPHEIAADLVVGSDGRSSKVRAAAGIEATELGASLDLLWAAVDQHDDDPPSSGLDLFARPGGTIALLDQGTGQWQLGWSIPAGTFAEVREAGVEPLVDALGTVLPWLVDRVRATVRSVNDLTLLPVRITTVDTWSKPGLVLIGDAAHVVSPVGGNGINLALADAAELANLVVTGADPAELERRRRPGVEKEQQGQVRIERAAAKRNAAGVTGPPTALRVLSNVPGFSRLAARRSRVPMAAPVPAIAGS</sequence>
<dbReference type="InterPro" id="IPR036188">
    <property type="entry name" value="FAD/NAD-bd_sf"/>
</dbReference>
<dbReference type="PANTHER" id="PTHR43476">
    <property type="entry name" value="3-(3-HYDROXY-PHENYL)PROPIONATE/3-HYDROXYCINNAMIC ACID HYDROXYLASE"/>
    <property type="match status" value="1"/>
</dbReference>
<evidence type="ECO:0000313" key="3">
    <source>
        <dbReference type="EMBL" id="NYD37654.1"/>
    </source>
</evidence>
<dbReference type="SUPFAM" id="SSF51905">
    <property type="entry name" value="FAD/NAD(P)-binding domain"/>
    <property type="match status" value="1"/>
</dbReference>
<name>A0A7Y9DY20_9PSEU</name>
<comment type="caution">
    <text evidence="3">The sequence shown here is derived from an EMBL/GenBank/DDBJ whole genome shotgun (WGS) entry which is preliminary data.</text>
</comment>
<feature type="domain" description="FAD-binding" evidence="2">
    <location>
        <begin position="3"/>
        <end position="316"/>
    </location>
</feature>
<dbReference type="EMBL" id="JACCBN010000001">
    <property type="protein sequence ID" value="NYD37654.1"/>
    <property type="molecule type" value="Genomic_DNA"/>
</dbReference>
<reference evidence="3 4" key="1">
    <citation type="submission" date="2020-07" db="EMBL/GenBank/DDBJ databases">
        <title>Sequencing the genomes of 1000 actinobacteria strains.</title>
        <authorList>
            <person name="Klenk H.-P."/>
        </authorList>
    </citation>
    <scope>NUCLEOTIDE SEQUENCE [LARGE SCALE GENOMIC DNA]</scope>
    <source>
        <strain evidence="3 4">DSM 45772</strain>
    </source>
</reference>
<dbReference type="PRINTS" id="PR00420">
    <property type="entry name" value="RNGMNOXGNASE"/>
</dbReference>
<dbReference type="Proteomes" id="UP000535890">
    <property type="component" value="Unassembled WGS sequence"/>
</dbReference>
<evidence type="ECO:0000313" key="4">
    <source>
        <dbReference type="Proteomes" id="UP000535890"/>
    </source>
</evidence>
<dbReference type="Pfam" id="PF01494">
    <property type="entry name" value="FAD_binding_3"/>
    <property type="match status" value="1"/>
</dbReference>
<dbReference type="GO" id="GO:0016491">
    <property type="term" value="F:oxidoreductase activity"/>
    <property type="evidence" value="ECO:0007669"/>
    <property type="project" value="UniProtKB-KW"/>
</dbReference>
<dbReference type="RefSeq" id="WP_179795215.1">
    <property type="nucleotide sequence ID" value="NZ_BAABHP010000025.1"/>
</dbReference>
<dbReference type="Gene3D" id="3.50.50.60">
    <property type="entry name" value="FAD/NAD(P)-binding domain"/>
    <property type="match status" value="2"/>
</dbReference>
<keyword evidence="1" id="KW-0560">Oxidoreductase</keyword>
<protein>
    <submittedName>
        <fullName evidence="3">2-polyprenyl-6-methoxyphenol hydroxylase-like FAD-dependent oxidoreductase</fullName>
    </submittedName>
</protein>
<keyword evidence="4" id="KW-1185">Reference proteome</keyword>
<gene>
    <name evidence="3" type="ORF">BJ983_003756</name>
</gene>
<dbReference type="GO" id="GO:0071949">
    <property type="term" value="F:FAD binding"/>
    <property type="evidence" value="ECO:0007669"/>
    <property type="project" value="InterPro"/>
</dbReference>
<dbReference type="PANTHER" id="PTHR43476:SF5">
    <property type="entry name" value="FAD-DEPENDENT MONOOXYGENASE"/>
    <property type="match status" value="1"/>
</dbReference>
<dbReference type="AlphaFoldDB" id="A0A7Y9DY20"/>
<accession>A0A7Y9DY20</accession>
<dbReference type="InterPro" id="IPR002938">
    <property type="entry name" value="FAD-bd"/>
</dbReference>